<feature type="region of interest" description="Disordered" evidence="12">
    <location>
        <begin position="356"/>
        <end position="375"/>
    </location>
</feature>
<organism evidence="16 17">
    <name type="scientific">Bos indicus x Bos taurus</name>
    <name type="common">Hybrid cattle</name>
    <dbReference type="NCBI Taxonomy" id="30522"/>
    <lineage>
        <taxon>Eukaryota</taxon>
        <taxon>Metazoa</taxon>
        <taxon>Chordata</taxon>
        <taxon>Craniata</taxon>
        <taxon>Vertebrata</taxon>
        <taxon>Euteleostomi</taxon>
        <taxon>Mammalia</taxon>
        <taxon>Eutheria</taxon>
        <taxon>Laurasiatheria</taxon>
        <taxon>Artiodactyla</taxon>
        <taxon>Ruminantia</taxon>
        <taxon>Pecora</taxon>
        <taxon>Bovidae</taxon>
        <taxon>Bovinae</taxon>
        <taxon>Bos</taxon>
    </lineage>
</organism>
<gene>
    <name evidence="16" type="primary">MDK</name>
</gene>
<dbReference type="SMART" id="SM00193">
    <property type="entry name" value="PTN"/>
    <property type="match status" value="1"/>
</dbReference>
<keyword evidence="3" id="KW-0217">Developmental protein</keyword>
<accession>A0A4W2G973</accession>
<dbReference type="Pfam" id="PF01091">
    <property type="entry name" value="PTN_MK_C"/>
    <property type="match status" value="1"/>
</dbReference>
<dbReference type="InterPro" id="IPR038130">
    <property type="entry name" value="PTN/MK_C_dom_sf"/>
</dbReference>
<dbReference type="PRINTS" id="PR00269">
    <property type="entry name" value="PTNMIDKINE"/>
</dbReference>
<keyword evidence="9 11" id="KW-0497">Mitogen</keyword>
<keyword evidence="13" id="KW-0812">Transmembrane</keyword>
<evidence type="ECO:0000256" key="7">
    <source>
        <dbReference type="ARBA" id="ARBA00023030"/>
    </source>
</evidence>
<evidence type="ECO:0000259" key="14">
    <source>
        <dbReference type="Pfam" id="PF01091"/>
    </source>
</evidence>
<sequence length="424" mass="45512">GWGLRACPGPDLGQAAGLAGAGGGASFLQLPASRWDDNNESERGGAGARPGFLCPVALWLGKPPPPGLHHSGSYGDLRRRCPRTRLTRGGHLQPLQGRIWNFSDGSCLLLSLNQTPACGLLLPQLPPPPARPLQLALREERTPPQHGVEHLPGPLVKRSKAGLVLLPQHLRVAESLAGPGRWRGGTRRGSSLHPPGAGGQSRTPARTRAPGRDLGHTRGSVPSSGLHLRMQRRSFLLLALLALLALTSAVAKKKDKMKKGGPGSECAEWTWGPCTPSSKDCGVGFREGTCGAQTQRIRCRVPCNWKKEFGADCKYKFETWGACDGGTGTKARQGTLKKARYNAQCQETIRVTKPCSPKTKAKAKAKKGKEKARPTPSLHRLKMLPTSAFCLLVSFINHALLLPFHLPTSPQVPKVGRDKGFWAA</sequence>
<dbReference type="InterPro" id="IPR020089">
    <property type="entry name" value="PTN/MK_N_dom"/>
</dbReference>
<evidence type="ECO:0000256" key="1">
    <source>
        <dbReference type="ARBA" id="ARBA00004613"/>
    </source>
</evidence>
<evidence type="ECO:0000256" key="8">
    <source>
        <dbReference type="ARBA" id="ARBA00023157"/>
    </source>
</evidence>
<evidence type="ECO:0000256" key="11">
    <source>
        <dbReference type="RuleBase" id="RU369117"/>
    </source>
</evidence>
<dbReference type="PROSITE" id="PS00620">
    <property type="entry name" value="PTN_MK_2"/>
    <property type="match status" value="1"/>
</dbReference>
<evidence type="ECO:0000259" key="15">
    <source>
        <dbReference type="Pfam" id="PF05196"/>
    </source>
</evidence>
<dbReference type="PANTHER" id="PTHR13850:SF2">
    <property type="entry name" value="MIDKINE"/>
    <property type="match status" value="1"/>
</dbReference>
<feature type="compositionally biased region" description="Basic residues" evidence="12">
    <location>
        <begin position="359"/>
        <end position="370"/>
    </location>
</feature>
<dbReference type="GO" id="GO:0005576">
    <property type="term" value="C:extracellular region"/>
    <property type="evidence" value="ECO:0007669"/>
    <property type="project" value="UniProtKB-SubCell"/>
</dbReference>
<name>A0A4W2G973_BOBOX</name>
<keyword evidence="4 11" id="KW-0964">Secreted</keyword>
<proteinExistence type="inferred from homology"/>
<evidence type="ECO:0000256" key="2">
    <source>
        <dbReference type="ARBA" id="ARBA00005403"/>
    </source>
</evidence>
<keyword evidence="7 11" id="KW-0339">Growth factor</keyword>
<dbReference type="AlphaFoldDB" id="A0A4W2G973"/>
<feature type="domain" description="Pleiotrophin/Midkine C-terminal" evidence="14">
    <location>
        <begin position="310"/>
        <end position="370"/>
    </location>
</feature>
<dbReference type="FunFam" id="2.30.90.10:FF:000001">
    <property type="entry name" value="Pleiotrophin"/>
    <property type="match status" value="1"/>
</dbReference>
<comment type="function">
    <text evidence="11">Secreted protein that functions as cytokine and growth factor and mediates its signal through cell-surface proteoglycan and non-proteoglycan receptors. Regulates many processes like inflammatory response, cell proliferation, cell adhesion, cell growth, cell survival, tissue regeneration, cell differentiation and cell migration.</text>
</comment>
<dbReference type="GeneTree" id="ENSGT00390000007640"/>
<dbReference type="Pfam" id="PF05196">
    <property type="entry name" value="PTN_MK_N"/>
    <property type="match status" value="1"/>
</dbReference>
<dbReference type="GO" id="GO:0008083">
    <property type="term" value="F:growth factor activity"/>
    <property type="evidence" value="ECO:0007669"/>
    <property type="project" value="UniProtKB-UniRule"/>
</dbReference>
<comment type="similarity">
    <text evidence="2 11">Belongs to the pleiotrophin family.</text>
</comment>
<feature type="domain" description="Pleiotrophin/Midkine N-terminal" evidence="15">
    <location>
        <begin position="253"/>
        <end position="309"/>
    </location>
</feature>
<feature type="transmembrane region" description="Helical" evidence="13">
    <location>
        <begin position="234"/>
        <end position="251"/>
    </location>
</feature>
<evidence type="ECO:0000256" key="9">
    <source>
        <dbReference type="ARBA" id="ARBA00023246"/>
    </source>
</evidence>
<dbReference type="InterPro" id="IPR020092">
    <property type="entry name" value="PTN_MK_heparin-bd_GF_CS"/>
</dbReference>
<dbReference type="GO" id="GO:0008201">
    <property type="term" value="F:heparin binding"/>
    <property type="evidence" value="ECO:0007669"/>
    <property type="project" value="UniProtKB-UniRule"/>
</dbReference>
<dbReference type="FunFam" id="2.20.60.10:FF:000002">
    <property type="entry name" value="Midkine a"/>
    <property type="match status" value="1"/>
</dbReference>
<keyword evidence="6" id="KW-0732">Signal</keyword>
<feature type="region of interest" description="Disordered" evidence="12">
    <location>
        <begin position="176"/>
        <end position="224"/>
    </location>
</feature>
<comment type="subcellular location">
    <subcellularLocation>
        <location evidence="1 11">Secreted</location>
    </subcellularLocation>
</comment>
<dbReference type="InterPro" id="IPR020091">
    <property type="entry name" value="PTN/MK_diS_sf"/>
</dbReference>
<dbReference type="PANTHER" id="PTHR13850">
    <property type="entry name" value="PLEIOTROPHIN FAMILY MEMBER"/>
    <property type="match status" value="1"/>
</dbReference>
<dbReference type="SUPFAM" id="SSF57288">
    <property type="entry name" value="Midkine"/>
    <property type="match status" value="2"/>
</dbReference>
<dbReference type="PROSITE" id="PS00619">
    <property type="entry name" value="PTN_MK_1"/>
    <property type="match status" value="1"/>
</dbReference>
<dbReference type="InterPro" id="IPR020090">
    <property type="entry name" value="PTN/MK_C_dom"/>
</dbReference>
<reference evidence="16 17" key="1">
    <citation type="submission" date="2018-11" db="EMBL/GenBank/DDBJ databases">
        <title>Haplotype-resolved cattle genomes.</title>
        <authorList>
            <person name="Low W.Y."/>
            <person name="Tearle R."/>
            <person name="Bickhart D.M."/>
            <person name="Rosen B.D."/>
            <person name="Koren S."/>
            <person name="Rhie A."/>
            <person name="Hiendleder S."/>
            <person name="Phillippy A.M."/>
            <person name="Smith T.P.L."/>
            <person name="Williams J.L."/>
        </authorList>
    </citation>
    <scope>NUCLEOTIDE SEQUENCE [LARGE SCALE GENOMIC DNA]</scope>
</reference>
<keyword evidence="13" id="KW-0472">Membrane</keyword>
<reference evidence="16" key="2">
    <citation type="submission" date="2025-08" db="UniProtKB">
        <authorList>
            <consortium name="Ensembl"/>
        </authorList>
    </citation>
    <scope>IDENTIFICATION</scope>
</reference>
<evidence type="ECO:0000313" key="17">
    <source>
        <dbReference type="Proteomes" id="UP000429181"/>
    </source>
</evidence>
<keyword evidence="8 11" id="KW-1015">Disulfide bond</keyword>
<dbReference type="Gene3D" id="2.20.60.10">
    <property type="entry name" value="Pleiotrophin/Midkine, N-terminal domain"/>
    <property type="match status" value="1"/>
</dbReference>
<keyword evidence="13" id="KW-1133">Transmembrane helix</keyword>
<evidence type="ECO:0000256" key="5">
    <source>
        <dbReference type="ARBA" id="ARBA00022674"/>
    </source>
</evidence>
<evidence type="ECO:0000256" key="3">
    <source>
        <dbReference type="ARBA" id="ARBA00022473"/>
    </source>
</evidence>
<evidence type="ECO:0000256" key="6">
    <source>
        <dbReference type="ARBA" id="ARBA00022729"/>
    </source>
</evidence>
<dbReference type="Gene3D" id="2.30.90.10">
    <property type="entry name" value="Heparin-binding Growth Factor, Midkine, Chain A- C-terminal Domain"/>
    <property type="match status" value="1"/>
</dbReference>
<dbReference type="InterPro" id="IPR037122">
    <property type="entry name" value="PTN/MK_N_dom_sf"/>
</dbReference>
<dbReference type="GO" id="GO:0016477">
    <property type="term" value="P:cell migration"/>
    <property type="evidence" value="ECO:0007669"/>
    <property type="project" value="UniProtKB-ARBA"/>
</dbReference>
<keyword evidence="5 11" id="KW-0358">Heparin-binding</keyword>
<dbReference type="Proteomes" id="UP000429181">
    <property type="component" value="Chromosome 15"/>
</dbReference>
<evidence type="ECO:0000256" key="12">
    <source>
        <dbReference type="SAM" id="MobiDB-lite"/>
    </source>
</evidence>
<dbReference type="GO" id="GO:0051781">
    <property type="term" value="P:positive regulation of cell division"/>
    <property type="evidence" value="ECO:0007669"/>
    <property type="project" value="UniProtKB-UniRule"/>
</dbReference>
<evidence type="ECO:0000256" key="10">
    <source>
        <dbReference type="ARBA" id="ARBA00069287"/>
    </source>
</evidence>
<dbReference type="Ensembl" id="ENSBIXT00005024756.1">
    <property type="protein sequence ID" value="ENSBIXP00005014425.1"/>
    <property type="gene ID" value="ENSBIXG00005018454.1"/>
</dbReference>
<dbReference type="InterPro" id="IPR000762">
    <property type="entry name" value="Midkine_heparin-bd_GF"/>
</dbReference>
<evidence type="ECO:0000256" key="13">
    <source>
        <dbReference type="SAM" id="Phobius"/>
    </source>
</evidence>
<evidence type="ECO:0000313" key="16">
    <source>
        <dbReference type="Ensembl" id="ENSBIXP00005014425.1"/>
    </source>
</evidence>
<protein>
    <recommendedName>
        <fullName evidence="10 11">Midkine</fullName>
        <shortName evidence="11">MK</shortName>
    </recommendedName>
</protein>
<evidence type="ECO:0000256" key="4">
    <source>
        <dbReference type="ARBA" id="ARBA00022525"/>
    </source>
</evidence>